<dbReference type="SUPFAM" id="SSF55681">
    <property type="entry name" value="Class II aaRS and biotin synthetases"/>
    <property type="match status" value="1"/>
</dbReference>
<protein>
    <submittedName>
        <fullName evidence="3">Biotin-[acetyl-CoA-carboxylase] ligase</fullName>
        <ecNumber evidence="3">6.3.4.15</ecNumber>
    </submittedName>
</protein>
<organism evidence="3 4">
    <name type="scientific">Sunxiuqinia dokdonensis</name>
    <dbReference type="NCBI Taxonomy" id="1409788"/>
    <lineage>
        <taxon>Bacteria</taxon>
        <taxon>Pseudomonadati</taxon>
        <taxon>Bacteroidota</taxon>
        <taxon>Bacteroidia</taxon>
        <taxon>Marinilabiliales</taxon>
        <taxon>Prolixibacteraceae</taxon>
        <taxon>Sunxiuqinia</taxon>
    </lineage>
</organism>
<dbReference type="PROSITE" id="PS51733">
    <property type="entry name" value="BPL_LPL_CATALYTIC"/>
    <property type="match status" value="1"/>
</dbReference>
<dbReference type="InterPro" id="IPR004143">
    <property type="entry name" value="BPL_LPL_catalytic"/>
</dbReference>
<evidence type="ECO:0000259" key="2">
    <source>
        <dbReference type="PROSITE" id="PS51733"/>
    </source>
</evidence>
<dbReference type="GO" id="GO:0004077">
    <property type="term" value="F:biotin--[biotin carboxyl-carrier protein] ligase activity"/>
    <property type="evidence" value="ECO:0007669"/>
    <property type="project" value="UniProtKB-EC"/>
</dbReference>
<dbReference type="EC" id="6.3.4.15" evidence="3"/>
<proteinExistence type="predicted"/>
<dbReference type="EMBL" id="LGIA01000025">
    <property type="protein sequence ID" value="KOH46507.1"/>
    <property type="molecule type" value="Genomic_DNA"/>
</dbReference>
<dbReference type="InterPro" id="IPR045864">
    <property type="entry name" value="aa-tRNA-synth_II/BPL/LPL"/>
</dbReference>
<reference evidence="4" key="1">
    <citation type="submission" date="2015-07" db="EMBL/GenBank/DDBJ databases">
        <title>Genome sequencing of Sunxiuqinia dokdonensis strain SK.</title>
        <authorList>
            <person name="Ahn S."/>
            <person name="Kim B.-C."/>
        </authorList>
    </citation>
    <scope>NUCLEOTIDE SEQUENCE [LARGE SCALE GENOMIC DNA]</scope>
    <source>
        <strain evidence="4">SK</strain>
    </source>
</reference>
<feature type="domain" description="BPL/LPL catalytic" evidence="2">
    <location>
        <begin position="1"/>
        <end position="183"/>
    </location>
</feature>
<dbReference type="RefSeq" id="WP_053179669.1">
    <property type="nucleotide sequence ID" value="NZ_LGIA01000025.1"/>
</dbReference>
<keyword evidence="4" id="KW-1185">Reference proteome</keyword>
<dbReference type="Pfam" id="PF03099">
    <property type="entry name" value="BPL_LplA_LipB"/>
    <property type="match status" value="1"/>
</dbReference>
<evidence type="ECO:0000256" key="1">
    <source>
        <dbReference type="ARBA" id="ARBA00022598"/>
    </source>
</evidence>
<evidence type="ECO:0000313" key="4">
    <source>
        <dbReference type="Proteomes" id="UP000036958"/>
    </source>
</evidence>
<name>A0A0L8VE94_9BACT</name>
<dbReference type="AlphaFoldDB" id="A0A0L8VE94"/>
<dbReference type="OrthoDB" id="9807064at2"/>
<dbReference type="PANTHER" id="PTHR12835">
    <property type="entry name" value="BIOTIN PROTEIN LIGASE"/>
    <property type="match status" value="1"/>
</dbReference>
<dbReference type="Proteomes" id="UP000036958">
    <property type="component" value="Unassembled WGS sequence"/>
</dbReference>
<dbReference type="STRING" id="1409788.NC99_06460"/>
<comment type="caution">
    <text evidence="3">The sequence shown here is derived from an EMBL/GenBank/DDBJ whole genome shotgun (WGS) entry which is preliminary data.</text>
</comment>
<evidence type="ECO:0000313" key="3">
    <source>
        <dbReference type="EMBL" id="KOH46507.1"/>
    </source>
</evidence>
<dbReference type="Gene3D" id="3.30.930.10">
    <property type="entry name" value="Bira Bifunctional Protein, Domain 2"/>
    <property type="match status" value="1"/>
</dbReference>
<dbReference type="NCBIfam" id="TIGR00121">
    <property type="entry name" value="birA_ligase"/>
    <property type="match status" value="1"/>
</dbReference>
<dbReference type="InterPro" id="IPR004408">
    <property type="entry name" value="Biotin_CoA_COase_ligase"/>
</dbReference>
<dbReference type="CDD" id="cd16442">
    <property type="entry name" value="BPL"/>
    <property type="match status" value="1"/>
</dbReference>
<keyword evidence="1 3" id="KW-0436">Ligase</keyword>
<accession>A0A0L8VE94</accession>
<sequence length="247" mass="28375">MCQHIGHSIIKIKRTESTNNYATGQVRDNEIEAGTVFLAYDQTAGRGQLNNRWESEAGKNLTFSVFLEPTFLEIQRQYMLSKVVCLGLESFLSQFTEGVKIKWPNDIYVADRKICGMLVENAIMNGRISQSIIGVGLNINQTRFLSDAPNPVSLKMLTGVDYDLDDLLTGLLEQLDQSYQRLVAEHFDELDIEFQQKLYRLEEWHPFKDDKHHYTGKIIGVNEIGQLKIEERDGPVHTYHFKEVAYL</sequence>
<gene>
    <name evidence="3" type="ORF">NC99_06460</name>
</gene>
<dbReference type="PANTHER" id="PTHR12835:SF5">
    <property type="entry name" value="BIOTIN--PROTEIN LIGASE"/>
    <property type="match status" value="1"/>
</dbReference>
<dbReference type="GO" id="GO:0005737">
    <property type="term" value="C:cytoplasm"/>
    <property type="evidence" value="ECO:0007669"/>
    <property type="project" value="TreeGrafter"/>
</dbReference>
<dbReference type="PATRIC" id="fig|1409788.3.peg.661"/>